<comment type="caution">
    <text evidence="1">The sequence shown here is derived from an EMBL/GenBank/DDBJ whole genome shotgun (WGS) entry which is preliminary data.</text>
</comment>
<dbReference type="InParanoid" id="K0KDC2"/>
<name>K0KDC2_WICCF</name>
<accession>K0KDC2</accession>
<dbReference type="EMBL" id="CAIF01000007">
    <property type="protein sequence ID" value="CCH40901.1"/>
    <property type="molecule type" value="Genomic_DNA"/>
</dbReference>
<evidence type="ECO:0000313" key="2">
    <source>
        <dbReference type="Proteomes" id="UP000009328"/>
    </source>
</evidence>
<dbReference type="AlphaFoldDB" id="K0KDC2"/>
<protein>
    <submittedName>
        <fullName evidence="1">Uncharacterized protein</fullName>
    </submittedName>
</protein>
<organism evidence="1 2">
    <name type="scientific">Wickerhamomyces ciferrii (strain ATCC 14091 / BCRC 22168 / CBS 111 / JCM 3599 / NBRC 0793 / NRRL Y-1031 F-60-10)</name>
    <name type="common">Yeast</name>
    <name type="synonym">Pichia ciferrii</name>
    <dbReference type="NCBI Taxonomy" id="1206466"/>
    <lineage>
        <taxon>Eukaryota</taxon>
        <taxon>Fungi</taxon>
        <taxon>Dikarya</taxon>
        <taxon>Ascomycota</taxon>
        <taxon>Saccharomycotina</taxon>
        <taxon>Saccharomycetes</taxon>
        <taxon>Phaffomycetales</taxon>
        <taxon>Wickerhamomycetaceae</taxon>
        <taxon>Wickerhamomyces</taxon>
    </lineage>
</organism>
<proteinExistence type="predicted"/>
<sequence length="180" mass="21835">MVNELNPKVNKILDNDSKLKTHYEFLLNKKKIADKSLEEFLIKLEKDHEGIDLDDSQSKVDPSDINDYNKAIDYLNGKFFKQVDKVQEVAKYIESQQELEKVWEFTHKRYLKENKSEDQLNEFYKYIMKQLEDFNKKCHQKFYSLQIPLFCIKKEKFYPNLSKDRRKLIIYIQDYIESNQ</sequence>
<evidence type="ECO:0000313" key="1">
    <source>
        <dbReference type="EMBL" id="CCH40901.1"/>
    </source>
</evidence>
<dbReference type="Proteomes" id="UP000009328">
    <property type="component" value="Unassembled WGS sequence"/>
</dbReference>
<keyword evidence="2" id="KW-1185">Reference proteome</keyword>
<dbReference type="HOGENOM" id="CLU_1497361_0_0_1"/>
<reference evidence="1 2" key="1">
    <citation type="journal article" date="2012" name="Eukaryot. Cell">
        <title>Draft genome sequence of Wickerhamomyces ciferrii NRRL Y-1031 F-60-10.</title>
        <authorList>
            <person name="Schneider J."/>
            <person name="Andrea H."/>
            <person name="Blom J."/>
            <person name="Jaenicke S."/>
            <person name="Ruckert C."/>
            <person name="Schorsch C."/>
            <person name="Szczepanowski R."/>
            <person name="Farwick M."/>
            <person name="Goesmann A."/>
            <person name="Puhler A."/>
            <person name="Schaffer S."/>
            <person name="Tauch A."/>
            <person name="Kohler T."/>
            <person name="Brinkrolf K."/>
        </authorList>
    </citation>
    <scope>NUCLEOTIDE SEQUENCE [LARGE SCALE GENOMIC DNA]</scope>
    <source>
        <strain evidence="2">ATCC 14091 / BCRC 22168 / CBS 111 / JCM 3599 / NBRC 0793 / NRRL Y-1031 F-60-10</strain>
    </source>
</reference>
<gene>
    <name evidence="1" type="ORF">BN7_435</name>
</gene>